<reference evidence="1" key="1">
    <citation type="submission" date="2021-02" db="EMBL/GenBank/DDBJ databases">
        <title>Psilocybe cubensis genome.</title>
        <authorList>
            <person name="Mckernan K.J."/>
            <person name="Crawford S."/>
            <person name="Trippe A."/>
            <person name="Kane L.T."/>
            <person name="Mclaughlin S."/>
        </authorList>
    </citation>
    <scope>NUCLEOTIDE SEQUENCE [LARGE SCALE GENOMIC DNA]</scope>
    <source>
        <strain evidence="1">MGC-MH-2018</strain>
    </source>
</reference>
<name>A0A8H8CK27_PSICU</name>
<dbReference type="AlphaFoldDB" id="A0A8H8CK27"/>
<proteinExistence type="predicted"/>
<protein>
    <recommendedName>
        <fullName evidence="2">F-box domain-containing protein</fullName>
    </recommendedName>
</protein>
<gene>
    <name evidence="1" type="ORF">JR316_006506</name>
</gene>
<evidence type="ECO:0000313" key="1">
    <source>
        <dbReference type="EMBL" id="KAG5167915.1"/>
    </source>
</evidence>
<sequence length="439" mass="49767">MARGSFSKLSQEDTVNILLFLAPRDIMSVRMTNKKAYLASKHRSVWYNTLAKRVREEGLFSFPFDQDSMSTLDLERFSLFPSMFLSDSSPTKPLVPSRNRVLQGPMSNNEIQSKQLMDAHIFGYDQPEFSDITLVPGGRYLFTVSPMYHDNRTYIKLWDLGRPGGAEAQVILAEYIYEHKYVCRHKIAPTADGRGIRFLVISTWQIVILEIYPESPNPKFEYVTCLDIDTDGNSEECNFKFVGIHGNQIVLSISISRLVIQPRFRYFDEYTSPGVGHIVVWDFIEEKTATIHTGKIIIGACIIKDDCVIGTRFGTNETFLWDLPEREKWKQTLFFRRNTPPTPPTSTQLLPFAGALDRIVKGVKTQELPRGWSGADQQAPQRLLSLYGTDSGIDEMIVSKFNNNETSRGAASVCAGHQEKSVACPRATYFCVARINGIR</sequence>
<evidence type="ECO:0008006" key="2">
    <source>
        <dbReference type="Google" id="ProtNLM"/>
    </source>
</evidence>
<dbReference type="EMBL" id="JAFIQS010000006">
    <property type="protein sequence ID" value="KAG5167915.1"/>
    <property type="molecule type" value="Genomic_DNA"/>
</dbReference>
<organism evidence="1">
    <name type="scientific">Psilocybe cubensis</name>
    <name type="common">Psychedelic mushroom</name>
    <name type="synonym">Stropharia cubensis</name>
    <dbReference type="NCBI Taxonomy" id="181762"/>
    <lineage>
        <taxon>Eukaryota</taxon>
        <taxon>Fungi</taxon>
        <taxon>Dikarya</taxon>
        <taxon>Basidiomycota</taxon>
        <taxon>Agaricomycotina</taxon>
        <taxon>Agaricomycetes</taxon>
        <taxon>Agaricomycetidae</taxon>
        <taxon>Agaricales</taxon>
        <taxon>Agaricineae</taxon>
        <taxon>Strophariaceae</taxon>
        <taxon>Psilocybe</taxon>
    </lineage>
</organism>
<dbReference type="SUPFAM" id="SSF82171">
    <property type="entry name" value="DPP6 N-terminal domain-like"/>
    <property type="match status" value="1"/>
</dbReference>
<dbReference type="SUPFAM" id="SSF81383">
    <property type="entry name" value="F-box domain"/>
    <property type="match status" value="1"/>
</dbReference>
<accession>A0A8H8CK27</accession>
<comment type="caution">
    <text evidence="1">The sequence shown here is derived from an EMBL/GenBank/DDBJ whole genome shotgun (WGS) entry which is preliminary data.</text>
</comment>
<dbReference type="InterPro" id="IPR036047">
    <property type="entry name" value="F-box-like_dom_sf"/>
</dbReference>